<name>A0A7D6BAX4_FERL1</name>
<sequence>MRQLQNVLHYPRLDTVLMVEDAIKKASEYPTRAQLWRSLPKGVQYQTLQLILSYLQESNKIFITKEGKIMWVLAENPAARKLIKESVRYARS</sequence>
<evidence type="ECO:0000313" key="1">
    <source>
        <dbReference type="EMBL" id="QLJ53337.1"/>
    </source>
</evidence>
<dbReference type="KEGG" id="flt:Sv326_1162"/>
<accession>A0A7D6BAX4</accession>
<proteinExistence type="predicted"/>
<organism evidence="1 2">
    <name type="scientific">Fermentimicrarchaeum limneticum</name>
    <dbReference type="NCBI Taxonomy" id="2795018"/>
    <lineage>
        <taxon>Archaea</taxon>
        <taxon>Candidatus Micrarchaeota</taxon>
        <taxon>Candidatus Fermentimicrarchaeales</taxon>
        <taxon>Candidatus Fermentimicrarchaeaceae</taxon>
        <taxon>Candidatus Fermentimicrarchaeum</taxon>
    </lineage>
</organism>
<reference evidence="2" key="1">
    <citation type="submission" date="2020-07" db="EMBL/GenBank/DDBJ databases">
        <title>Metabolic diversity and evolutionary history of the archaeal phylum ###Micrarchaeota### uncovered from a freshwater lake metagenome.</title>
        <authorList>
            <person name="Kadnikov V.V."/>
            <person name="Savvichev A.S."/>
            <person name="Mardanov A.V."/>
            <person name="Beletsky A.V."/>
            <person name="Chupakov A.V."/>
            <person name="Kokryatskaya N.M."/>
            <person name="Pimenov N.V."/>
            <person name="Ravin N.V."/>
        </authorList>
    </citation>
    <scope>NUCLEOTIDE SEQUENCE [LARGE SCALE GENOMIC DNA]</scope>
</reference>
<evidence type="ECO:0000313" key="2">
    <source>
        <dbReference type="Proteomes" id="UP000510821"/>
    </source>
</evidence>
<gene>
    <name evidence="1" type="ORF">Sv326_1162</name>
</gene>
<dbReference type="EMBL" id="CP058998">
    <property type="protein sequence ID" value="QLJ53337.1"/>
    <property type="molecule type" value="Genomic_DNA"/>
</dbReference>
<dbReference type="Proteomes" id="UP000510821">
    <property type="component" value="Chromosome"/>
</dbReference>
<protein>
    <submittedName>
        <fullName evidence="1">Uncharacterized protein</fullName>
    </submittedName>
</protein>
<dbReference type="AlphaFoldDB" id="A0A7D6BAX4"/>